<name>A0A5J4R740_9ZZZZ</name>
<dbReference type="Pfam" id="PF19762">
    <property type="entry name" value="DUF6249"/>
    <property type="match status" value="1"/>
</dbReference>
<reference evidence="3" key="1">
    <citation type="submission" date="2019-03" db="EMBL/GenBank/DDBJ databases">
        <title>Single cell metagenomics reveals metabolic interactions within the superorganism composed of flagellate Streblomastix strix and complex community of Bacteroidetes bacteria on its surface.</title>
        <authorList>
            <person name="Treitli S.C."/>
            <person name="Kolisko M."/>
            <person name="Husnik F."/>
            <person name="Keeling P."/>
            <person name="Hampl V."/>
        </authorList>
    </citation>
    <scope>NUCLEOTIDE SEQUENCE</scope>
    <source>
        <strain evidence="3">STM</strain>
    </source>
</reference>
<evidence type="ECO:0000256" key="1">
    <source>
        <dbReference type="SAM" id="Phobius"/>
    </source>
</evidence>
<gene>
    <name evidence="3" type="ORF">EZS27_021759</name>
</gene>
<evidence type="ECO:0000259" key="2">
    <source>
        <dbReference type="Pfam" id="PF19762"/>
    </source>
</evidence>
<organism evidence="3">
    <name type="scientific">termite gut metagenome</name>
    <dbReference type="NCBI Taxonomy" id="433724"/>
    <lineage>
        <taxon>unclassified sequences</taxon>
        <taxon>metagenomes</taxon>
        <taxon>organismal metagenomes</taxon>
    </lineage>
</organism>
<accession>A0A5J4R740</accession>
<keyword evidence="1" id="KW-0472">Membrane</keyword>
<keyword evidence="1" id="KW-1133">Transmembrane helix</keyword>
<feature type="transmembrane region" description="Helical" evidence="1">
    <location>
        <begin position="68"/>
        <end position="93"/>
    </location>
</feature>
<sequence length="188" mass="21440">MKRIIIALITIVFLLSPSTDLKKITVSEKSTGKNLVTVLQIEKNSKDQTIRYDDDSPFNYEINDFEHLAIISVIIIALVFCLPVFIIFIIFNYRYKNRKAKYKLAEQALAAGQPIPNGLFNDDNKKKDIRIIGIKNIFTGIGLFIFLWAVTNRLDIGCVGLLIMFAGFGQLLIHYTQNPNKKDKNLEE</sequence>
<protein>
    <recommendedName>
        <fullName evidence="2">DUF6249 domain-containing protein</fullName>
    </recommendedName>
</protein>
<feature type="transmembrane region" description="Helical" evidence="1">
    <location>
        <begin position="132"/>
        <end position="150"/>
    </location>
</feature>
<dbReference type="AlphaFoldDB" id="A0A5J4R740"/>
<comment type="caution">
    <text evidence="3">The sequence shown here is derived from an EMBL/GenBank/DDBJ whole genome shotgun (WGS) entry which is preliminary data.</text>
</comment>
<feature type="transmembrane region" description="Helical" evidence="1">
    <location>
        <begin position="156"/>
        <end position="175"/>
    </location>
</feature>
<evidence type="ECO:0000313" key="3">
    <source>
        <dbReference type="EMBL" id="KAA6329435.1"/>
    </source>
</evidence>
<dbReference type="InterPro" id="IPR046216">
    <property type="entry name" value="DUF6249"/>
</dbReference>
<keyword evidence="1" id="KW-0812">Transmembrane</keyword>
<dbReference type="EMBL" id="SNRY01001649">
    <property type="protein sequence ID" value="KAA6329435.1"/>
    <property type="molecule type" value="Genomic_DNA"/>
</dbReference>
<feature type="domain" description="DUF6249" evidence="2">
    <location>
        <begin position="74"/>
        <end position="177"/>
    </location>
</feature>
<proteinExistence type="predicted"/>